<dbReference type="EC" id="2.1.1.193" evidence="3 12"/>
<dbReference type="GO" id="GO:0005737">
    <property type="term" value="C:cytoplasm"/>
    <property type="evidence" value="ECO:0007669"/>
    <property type="project" value="UniProtKB-SubCell"/>
</dbReference>
<dbReference type="SUPFAM" id="SSF75217">
    <property type="entry name" value="alpha/beta knot"/>
    <property type="match status" value="1"/>
</dbReference>
<evidence type="ECO:0000256" key="1">
    <source>
        <dbReference type="ARBA" id="ARBA00004496"/>
    </source>
</evidence>
<dbReference type="RefSeq" id="WP_129459693.1">
    <property type="nucleotide sequence ID" value="NZ_PPCV01000011.1"/>
</dbReference>
<dbReference type="GO" id="GO:0070475">
    <property type="term" value="P:rRNA base methylation"/>
    <property type="evidence" value="ECO:0007669"/>
    <property type="project" value="TreeGrafter"/>
</dbReference>
<evidence type="ECO:0000313" key="15">
    <source>
        <dbReference type="EMBL" id="RXW31259.1"/>
    </source>
</evidence>
<dbReference type="Gene3D" id="2.40.240.20">
    <property type="entry name" value="Hypothetical PUA domain-like, domain 1"/>
    <property type="match status" value="1"/>
</dbReference>
<dbReference type="NCBIfam" id="NF008693">
    <property type="entry name" value="PRK11713.2-3"/>
    <property type="match status" value="1"/>
</dbReference>
<dbReference type="Pfam" id="PF04452">
    <property type="entry name" value="Methyltrans_RNA"/>
    <property type="match status" value="1"/>
</dbReference>
<evidence type="ECO:0000256" key="10">
    <source>
        <dbReference type="ARBA" id="ARBA00025699"/>
    </source>
</evidence>
<organism evidence="15 16">
    <name type="scientific">Propioniciclava flava</name>
    <dbReference type="NCBI Taxonomy" id="2072026"/>
    <lineage>
        <taxon>Bacteria</taxon>
        <taxon>Bacillati</taxon>
        <taxon>Actinomycetota</taxon>
        <taxon>Actinomycetes</taxon>
        <taxon>Propionibacteriales</taxon>
        <taxon>Propionibacteriaceae</taxon>
        <taxon>Propioniciclava</taxon>
    </lineage>
</organism>
<dbReference type="OrthoDB" id="9808126at2"/>
<comment type="function">
    <text evidence="10 12">Specifically methylates the N3 position of the uracil ring of uridine 1498 (m3U1498) in 16S rRNA. Acts on the fully assembled 30S ribosomal subunit.</text>
</comment>
<dbReference type="SUPFAM" id="SSF88697">
    <property type="entry name" value="PUA domain-like"/>
    <property type="match status" value="1"/>
</dbReference>
<evidence type="ECO:0000256" key="8">
    <source>
        <dbReference type="ARBA" id="ARBA00022679"/>
    </source>
</evidence>
<sequence>MTEALFLADLHHPHVGDTVALRGEEGRHAAAVRRIRVGETITISDGAGTGVRGPVVEADKASVTIEVAEVLSAGVPDVRYHVVQALAKGDRSEQAVEMLTEIGADRIIPWQSSRSVVRWTHDREERQLGRWRSTAREATKQSRRLRVPIVTAAMRTRELVELIPQTTVALILHESAATTLSEVALPTSGDVLVIVGPEGGLTDEEVEAFTHAGAHAVLVSDGVLRTSTAGVVALAQLQALQQRVSKAK</sequence>
<gene>
    <name evidence="15" type="ORF">C1706_13165</name>
</gene>
<evidence type="ECO:0000259" key="14">
    <source>
        <dbReference type="Pfam" id="PF20260"/>
    </source>
</evidence>
<feature type="domain" description="Ribosomal RNA small subunit methyltransferase E PUA-like" evidence="14">
    <location>
        <begin position="21"/>
        <end position="67"/>
    </location>
</feature>
<dbReference type="InterPro" id="IPR015947">
    <property type="entry name" value="PUA-like_sf"/>
</dbReference>
<dbReference type="InterPro" id="IPR029028">
    <property type="entry name" value="Alpha/beta_knot_MTases"/>
</dbReference>
<name>A0A4Q2EDM0_9ACTN</name>
<evidence type="ECO:0000259" key="13">
    <source>
        <dbReference type="Pfam" id="PF04452"/>
    </source>
</evidence>
<evidence type="ECO:0000256" key="9">
    <source>
        <dbReference type="ARBA" id="ARBA00022691"/>
    </source>
</evidence>
<accession>A0A4Q2EDM0</accession>
<evidence type="ECO:0000256" key="6">
    <source>
        <dbReference type="ARBA" id="ARBA00022552"/>
    </source>
</evidence>
<evidence type="ECO:0000256" key="11">
    <source>
        <dbReference type="ARBA" id="ARBA00047944"/>
    </source>
</evidence>
<dbReference type="InterPro" id="IPR006700">
    <property type="entry name" value="RsmE"/>
</dbReference>
<dbReference type="Proteomes" id="UP000290624">
    <property type="component" value="Unassembled WGS sequence"/>
</dbReference>
<dbReference type="InterPro" id="IPR046887">
    <property type="entry name" value="RsmE_PUA-like"/>
</dbReference>
<protein>
    <recommendedName>
        <fullName evidence="4 12">Ribosomal RNA small subunit methyltransferase E</fullName>
        <ecNumber evidence="3 12">2.1.1.193</ecNumber>
    </recommendedName>
</protein>
<evidence type="ECO:0000256" key="4">
    <source>
        <dbReference type="ARBA" id="ARBA00013673"/>
    </source>
</evidence>
<keyword evidence="16" id="KW-1185">Reference proteome</keyword>
<dbReference type="PANTHER" id="PTHR30027">
    <property type="entry name" value="RIBOSOMAL RNA SMALL SUBUNIT METHYLTRANSFERASE E"/>
    <property type="match status" value="1"/>
</dbReference>
<dbReference type="Gene3D" id="3.40.1280.10">
    <property type="match status" value="1"/>
</dbReference>
<comment type="catalytic activity">
    <reaction evidence="11 12">
        <text>uridine(1498) in 16S rRNA + S-adenosyl-L-methionine = N(3)-methyluridine(1498) in 16S rRNA + S-adenosyl-L-homocysteine + H(+)</text>
        <dbReference type="Rhea" id="RHEA:42920"/>
        <dbReference type="Rhea" id="RHEA-COMP:10283"/>
        <dbReference type="Rhea" id="RHEA-COMP:10284"/>
        <dbReference type="ChEBI" id="CHEBI:15378"/>
        <dbReference type="ChEBI" id="CHEBI:57856"/>
        <dbReference type="ChEBI" id="CHEBI:59789"/>
        <dbReference type="ChEBI" id="CHEBI:65315"/>
        <dbReference type="ChEBI" id="CHEBI:74502"/>
        <dbReference type="EC" id="2.1.1.193"/>
    </reaction>
</comment>
<dbReference type="CDD" id="cd18084">
    <property type="entry name" value="RsmE-like"/>
    <property type="match status" value="1"/>
</dbReference>
<dbReference type="GO" id="GO:0070042">
    <property type="term" value="F:rRNA (uridine-N3-)-methyltransferase activity"/>
    <property type="evidence" value="ECO:0007669"/>
    <property type="project" value="TreeGrafter"/>
</dbReference>
<dbReference type="AlphaFoldDB" id="A0A4Q2EDM0"/>
<reference evidence="15 16" key="1">
    <citation type="submission" date="2018-01" db="EMBL/GenBank/DDBJ databases">
        <title>Lactibacter flavus gen. nov., sp. nov., a novel bacterium of the family Propionibacteriaceae isolated from raw milk and dairy products.</title>
        <authorList>
            <person name="Wenning M."/>
            <person name="Breitenwieser F."/>
            <person name="Huptas C."/>
            <person name="von Neubeck M."/>
            <person name="Busse H.-J."/>
            <person name="Scherer S."/>
        </authorList>
    </citation>
    <scope>NUCLEOTIDE SEQUENCE [LARGE SCALE GENOMIC DNA]</scope>
    <source>
        <strain evidence="15 16">VG341</strain>
    </source>
</reference>
<keyword evidence="6 12" id="KW-0698">rRNA processing</keyword>
<evidence type="ECO:0000256" key="12">
    <source>
        <dbReference type="PIRNR" id="PIRNR015601"/>
    </source>
</evidence>
<dbReference type="PIRSF" id="PIRSF015601">
    <property type="entry name" value="MTase_slr0722"/>
    <property type="match status" value="1"/>
</dbReference>
<evidence type="ECO:0000256" key="7">
    <source>
        <dbReference type="ARBA" id="ARBA00022603"/>
    </source>
</evidence>
<dbReference type="PANTHER" id="PTHR30027:SF3">
    <property type="entry name" value="16S RRNA (URACIL(1498)-N(3))-METHYLTRANSFERASE"/>
    <property type="match status" value="1"/>
</dbReference>
<evidence type="ECO:0000256" key="2">
    <source>
        <dbReference type="ARBA" id="ARBA00005528"/>
    </source>
</evidence>
<keyword evidence="8 12" id="KW-0808">Transferase</keyword>
<dbReference type="InterPro" id="IPR029026">
    <property type="entry name" value="tRNA_m1G_MTases_N"/>
</dbReference>
<keyword evidence="9 12" id="KW-0949">S-adenosyl-L-methionine</keyword>
<comment type="caution">
    <text evidence="15">The sequence shown here is derived from an EMBL/GenBank/DDBJ whole genome shotgun (WGS) entry which is preliminary data.</text>
</comment>
<dbReference type="NCBIfam" id="TIGR00046">
    <property type="entry name" value="RsmE family RNA methyltransferase"/>
    <property type="match status" value="1"/>
</dbReference>
<proteinExistence type="inferred from homology"/>
<evidence type="ECO:0000313" key="16">
    <source>
        <dbReference type="Proteomes" id="UP000290624"/>
    </source>
</evidence>
<dbReference type="Pfam" id="PF20260">
    <property type="entry name" value="PUA_4"/>
    <property type="match status" value="1"/>
</dbReference>
<dbReference type="InterPro" id="IPR046886">
    <property type="entry name" value="RsmE_MTase_dom"/>
</dbReference>
<evidence type="ECO:0000256" key="3">
    <source>
        <dbReference type="ARBA" id="ARBA00012328"/>
    </source>
</evidence>
<comment type="similarity">
    <text evidence="2 12">Belongs to the RNA methyltransferase RsmE family.</text>
</comment>
<dbReference type="EMBL" id="PPCV01000011">
    <property type="protein sequence ID" value="RXW31259.1"/>
    <property type="molecule type" value="Genomic_DNA"/>
</dbReference>
<keyword evidence="7 12" id="KW-0489">Methyltransferase</keyword>
<feature type="domain" description="Ribosomal RNA small subunit methyltransferase E methyltransferase" evidence="13">
    <location>
        <begin position="79"/>
        <end position="238"/>
    </location>
</feature>
<keyword evidence="5 12" id="KW-0963">Cytoplasm</keyword>
<comment type="subcellular location">
    <subcellularLocation>
        <location evidence="1 12">Cytoplasm</location>
    </subcellularLocation>
</comment>
<evidence type="ECO:0000256" key="5">
    <source>
        <dbReference type="ARBA" id="ARBA00022490"/>
    </source>
</evidence>